<dbReference type="Gene3D" id="2.120.10.30">
    <property type="entry name" value="TolB, C-terminal domain"/>
    <property type="match status" value="1"/>
</dbReference>
<dbReference type="SUPFAM" id="SSF69322">
    <property type="entry name" value="Tricorn protease domain 2"/>
    <property type="match status" value="1"/>
</dbReference>
<sequence length="453" mass="49453">MPATVQLKGLNINRLKKGRIGLSRDRMPPAKILLVVPVLMVIAVLTLYGTAVNDKGEESAGILNVYCESESNPVNRTIGFGDLVFTGYNNDLRLTNDGKKAVFSAYNYPPGIEAGVESSLLLLDLVTEKITTLDRGNTIRALGWDPAGENVLYVKDSNLTRFSLQEGAVNTLAEETYYGSYSPDGSMIAYTRGKSGLWVCDRNGDNQKRLTQATEDWYPVWYPDGQHLFYFNDLGQELGDGAGRLQGMAKISVEDGSIEPLFPEKTGKFRSAGWIVPGESLHVVSGWDDVYYHHIMDLNGRKITDLGENNNEYAQGGYVTAVSGGGRLFKVAKGGLIEIYDGTGALQKSFDLGQAGQVYTSASYASDGRILTMHYLPSPGEAQVEKVIEILDPSTGNSTAVSQGRDNYEACFWGIGGHEVWVLEKNVLDSHYVLTGFSLVPIGDAELFKPLPM</sequence>
<comment type="similarity">
    <text evidence="1">Belongs to the TolB family.</text>
</comment>
<dbReference type="InterPro" id="IPR011042">
    <property type="entry name" value="6-blade_b-propeller_TolB-like"/>
</dbReference>
<evidence type="ECO:0000256" key="1">
    <source>
        <dbReference type="ARBA" id="ARBA00009820"/>
    </source>
</evidence>
<keyword evidence="2" id="KW-0472">Membrane</keyword>
<dbReference type="PANTHER" id="PTHR36842">
    <property type="entry name" value="PROTEIN TOLB HOMOLOG"/>
    <property type="match status" value="1"/>
</dbReference>
<dbReference type="Pfam" id="PF07676">
    <property type="entry name" value="PD40"/>
    <property type="match status" value="1"/>
</dbReference>
<dbReference type="InterPro" id="IPR011659">
    <property type="entry name" value="WD40"/>
</dbReference>
<name>A0A4Y7R975_9FIRM</name>
<evidence type="ECO:0000256" key="2">
    <source>
        <dbReference type="SAM" id="Phobius"/>
    </source>
</evidence>
<protein>
    <submittedName>
        <fullName evidence="3">Translocation protein TolB</fullName>
    </submittedName>
</protein>
<dbReference type="Proteomes" id="UP000298324">
    <property type="component" value="Unassembled WGS sequence"/>
</dbReference>
<reference evidence="3 4" key="1">
    <citation type="journal article" date="2018" name="Environ. Microbiol.">
        <title>Novel energy conservation strategies and behaviour of Pelotomaculum schinkii driving syntrophic propionate catabolism.</title>
        <authorList>
            <person name="Hidalgo-Ahumada C.A.P."/>
            <person name="Nobu M.K."/>
            <person name="Narihiro T."/>
            <person name="Tamaki H."/>
            <person name="Liu W.T."/>
            <person name="Kamagata Y."/>
            <person name="Stams A.J.M."/>
            <person name="Imachi H."/>
            <person name="Sousa D.Z."/>
        </authorList>
    </citation>
    <scope>NUCLEOTIDE SEQUENCE [LARGE SCALE GENOMIC DNA]</scope>
    <source>
        <strain evidence="3 4">HH</strain>
    </source>
</reference>
<proteinExistence type="inferred from homology"/>
<dbReference type="EMBL" id="QFGA01000002">
    <property type="protein sequence ID" value="TEB05269.1"/>
    <property type="molecule type" value="Genomic_DNA"/>
</dbReference>
<gene>
    <name evidence="3" type="ORF">Psch_02310</name>
</gene>
<evidence type="ECO:0000313" key="4">
    <source>
        <dbReference type="Proteomes" id="UP000298324"/>
    </source>
</evidence>
<dbReference type="AlphaFoldDB" id="A0A4Y7R975"/>
<feature type="transmembrane region" description="Helical" evidence="2">
    <location>
        <begin position="32"/>
        <end position="51"/>
    </location>
</feature>
<evidence type="ECO:0000313" key="3">
    <source>
        <dbReference type="EMBL" id="TEB05269.1"/>
    </source>
</evidence>
<organism evidence="3 4">
    <name type="scientific">Pelotomaculum schinkii</name>
    <dbReference type="NCBI Taxonomy" id="78350"/>
    <lineage>
        <taxon>Bacteria</taxon>
        <taxon>Bacillati</taxon>
        <taxon>Bacillota</taxon>
        <taxon>Clostridia</taxon>
        <taxon>Eubacteriales</taxon>
        <taxon>Desulfotomaculaceae</taxon>
        <taxon>Pelotomaculum</taxon>
    </lineage>
</organism>
<keyword evidence="2" id="KW-0812">Transmembrane</keyword>
<dbReference type="PANTHER" id="PTHR36842:SF1">
    <property type="entry name" value="PROTEIN TOLB"/>
    <property type="match status" value="1"/>
</dbReference>
<comment type="caution">
    <text evidence="3">The sequence shown here is derived from an EMBL/GenBank/DDBJ whole genome shotgun (WGS) entry which is preliminary data.</text>
</comment>
<keyword evidence="4" id="KW-1185">Reference proteome</keyword>
<accession>A0A4Y7R975</accession>
<keyword evidence="2" id="KW-1133">Transmembrane helix</keyword>